<proteinExistence type="predicted"/>
<dbReference type="Proteomes" id="UP001162483">
    <property type="component" value="Unassembled WGS sequence"/>
</dbReference>
<accession>A0ABN9HIK9</accession>
<sequence length="50" mass="5611">MDPLVLGKLFPLCKSFSTFRTLIWLLSGVIPLVCDKMFALPVKALPHSEH</sequence>
<name>A0ABN9HIK9_9NEOB</name>
<gene>
    <name evidence="1" type="ORF">SPARVUS_LOCUS16018251</name>
</gene>
<keyword evidence="2" id="KW-1185">Reference proteome</keyword>
<organism evidence="1 2">
    <name type="scientific">Staurois parvus</name>
    <dbReference type="NCBI Taxonomy" id="386267"/>
    <lineage>
        <taxon>Eukaryota</taxon>
        <taxon>Metazoa</taxon>
        <taxon>Chordata</taxon>
        <taxon>Craniata</taxon>
        <taxon>Vertebrata</taxon>
        <taxon>Euteleostomi</taxon>
        <taxon>Amphibia</taxon>
        <taxon>Batrachia</taxon>
        <taxon>Anura</taxon>
        <taxon>Neobatrachia</taxon>
        <taxon>Ranoidea</taxon>
        <taxon>Ranidae</taxon>
        <taxon>Staurois</taxon>
    </lineage>
</organism>
<comment type="caution">
    <text evidence="1">The sequence shown here is derived from an EMBL/GenBank/DDBJ whole genome shotgun (WGS) entry which is preliminary data.</text>
</comment>
<evidence type="ECO:0000313" key="1">
    <source>
        <dbReference type="EMBL" id="CAI9620702.1"/>
    </source>
</evidence>
<evidence type="ECO:0000313" key="2">
    <source>
        <dbReference type="Proteomes" id="UP001162483"/>
    </source>
</evidence>
<reference evidence="1" key="1">
    <citation type="submission" date="2023-05" db="EMBL/GenBank/DDBJ databases">
        <authorList>
            <person name="Stuckert A."/>
        </authorList>
    </citation>
    <scope>NUCLEOTIDE SEQUENCE</scope>
</reference>
<dbReference type="EMBL" id="CATNWA010020982">
    <property type="protein sequence ID" value="CAI9620702.1"/>
    <property type="molecule type" value="Genomic_DNA"/>
</dbReference>
<protein>
    <submittedName>
        <fullName evidence="1">Uncharacterized protein</fullName>
    </submittedName>
</protein>